<reference evidence="6 7" key="1">
    <citation type="submission" date="2016-10" db="EMBL/GenBank/DDBJ databases">
        <authorList>
            <person name="de Groot N.N."/>
        </authorList>
    </citation>
    <scope>NUCLEOTIDE SEQUENCE [LARGE SCALE GENOMIC DNA]</scope>
    <source>
        <strain evidence="6 7">DSM 43357</strain>
    </source>
</reference>
<dbReference type="SMART" id="SM00421">
    <property type="entry name" value="HTH_LUXR"/>
    <property type="match status" value="1"/>
</dbReference>
<organism evidence="6 7">
    <name type="scientific">Nonomuraea pusilla</name>
    <dbReference type="NCBI Taxonomy" id="46177"/>
    <lineage>
        <taxon>Bacteria</taxon>
        <taxon>Bacillati</taxon>
        <taxon>Actinomycetota</taxon>
        <taxon>Actinomycetes</taxon>
        <taxon>Streptosporangiales</taxon>
        <taxon>Streptosporangiaceae</taxon>
        <taxon>Nonomuraea</taxon>
    </lineage>
</organism>
<dbReference type="AlphaFoldDB" id="A0A1H8HKK0"/>
<dbReference type="PANTHER" id="PTHR44688">
    <property type="entry name" value="DNA-BINDING TRANSCRIPTIONAL ACTIVATOR DEVR_DOSR"/>
    <property type="match status" value="1"/>
</dbReference>
<evidence type="ECO:0000256" key="4">
    <source>
        <dbReference type="SAM" id="MobiDB-lite"/>
    </source>
</evidence>
<dbReference type="PRINTS" id="PR00038">
    <property type="entry name" value="HTHLUXR"/>
</dbReference>
<evidence type="ECO:0000313" key="6">
    <source>
        <dbReference type="EMBL" id="SEN56565.1"/>
    </source>
</evidence>
<dbReference type="PANTHER" id="PTHR44688:SF16">
    <property type="entry name" value="DNA-BINDING TRANSCRIPTIONAL ACTIVATOR DEVR_DOSR"/>
    <property type="match status" value="1"/>
</dbReference>
<dbReference type="GO" id="GO:0003677">
    <property type="term" value="F:DNA binding"/>
    <property type="evidence" value="ECO:0007669"/>
    <property type="project" value="UniProtKB-KW"/>
</dbReference>
<dbReference type="PROSITE" id="PS00622">
    <property type="entry name" value="HTH_LUXR_1"/>
    <property type="match status" value="1"/>
</dbReference>
<sequence>MRGEPPAEDGPDHAGLRDGEDVGAQHDRPRTAAVLFLLALWVRLASAAAAAGVSALVAAALKLAPGLSNGEIAGELVVAEETVKTHVGRILRKLGLRDRTQAAVFAYESGLVTPGTGQP</sequence>
<keyword evidence="1" id="KW-0805">Transcription regulation</keyword>
<dbReference type="SUPFAM" id="SSF46894">
    <property type="entry name" value="C-terminal effector domain of the bipartite response regulators"/>
    <property type="match status" value="1"/>
</dbReference>
<gene>
    <name evidence="6" type="ORF">SAMN05660976_07838</name>
</gene>
<dbReference type="Proteomes" id="UP000198953">
    <property type="component" value="Unassembled WGS sequence"/>
</dbReference>
<dbReference type="InterPro" id="IPR016032">
    <property type="entry name" value="Sig_transdc_resp-reg_C-effctor"/>
</dbReference>
<keyword evidence="2" id="KW-0238">DNA-binding</keyword>
<dbReference type="InterPro" id="IPR036388">
    <property type="entry name" value="WH-like_DNA-bd_sf"/>
</dbReference>
<keyword evidence="7" id="KW-1185">Reference proteome</keyword>
<proteinExistence type="predicted"/>
<keyword evidence="3" id="KW-0804">Transcription</keyword>
<dbReference type="PROSITE" id="PS50043">
    <property type="entry name" value="HTH_LUXR_2"/>
    <property type="match status" value="1"/>
</dbReference>
<evidence type="ECO:0000256" key="3">
    <source>
        <dbReference type="ARBA" id="ARBA00023163"/>
    </source>
</evidence>
<dbReference type="STRING" id="46177.SAMN05660976_07838"/>
<dbReference type="EMBL" id="FOBF01000029">
    <property type="protein sequence ID" value="SEN56565.1"/>
    <property type="molecule type" value="Genomic_DNA"/>
</dbReference>
<feature type="region of interest" description="Disordered" evidence="4">
    <location>
        <begin position="1"/>
        <end position="25"/>
    </location>
</feature>
<dbReference type="CDD" id="cd06170">
    <property type="entry name" value="LuxR_C_like"/>
    <property type="match status" value="1"/>
</dbReference>
<dbReference type="InterPro" id="IPR000792">
    <property type="entry name" value="Tscrpt_reg_LuxR_C"/>
</dbReference>
<dbReference type="GO" id="GO:0006355">
    <property type="term" value="P:regulation of DNA-templated transcription"/>
    <property type="evidence" value="ECO:0007669"/>
    <property type="project" value="InterPro"/>
</dbReference>
<evidence type="ECO:0000256" key="1">
    <source>
        <dbReference type="ARBA" id="ARBA00023015"/>
    </source>
</evidence>
<dbReference type="Pfam" id="PF00196">
    <property type="entry name" value="GerE"/>
    <property type="match status" value="1"/>
</dbReference>
<name>A0A1H8HKK0_9ACTN</name>
<evidence type="ECO:0000313" key="7">
    <source>
        <dbReference type="Proteomes" id="UP000198953"/>
    </source>
</evidence>
<evidence type="ECO:0000259" key="5">
    <source>
        <dbReference type="PROSITE" id="PS50043"/>
    </source>
</evidence>
<evidence type="ECO:0000256" key="2">
    <source>
        <dbReference type="ARBA" id="ARBA00023125"/>
    </source>
</evidence>
<accession>A0A1H8HKK0</accession>
<feature type="domain" description="HTH luxR-type" evidence="5">
    <location>
        <begin position="49"/>
        <end position="110"/>
    </location>
</feature>
<dbReference type="Gene3D" id="1.10.10.10">
    <property type="entry name" value="Winged helix-like DNA-binding domain superfamily/Winged helix DNA-binding domain"/>
    <property type="match status" value="1"/>
</dbReference>
<protein>
    <submittedName>
        <fullName evidence="6">Regulatory protein, luxR family</fullName>
    </submittedName>
</protein>